<dbReference type="EMBL" id="EU910853">
    <property type="protein sequence ID" value="ACF98074.1"/>
    <property type="molecule type" value="Genomic_DNA"/>
</dbReference>
<accession>B8R8R8</accession>
<dbReference type="InterPro" id="IPR015943">
    <property type="entry name" value="WD40/YVTN_repeat-like_dom_sf"/>
</dbReference>
<protein>
    <submittedName>
        <fullName evidence="1">Putative neuraminidase</fullName>
    </submittedName>
</protein>
<dbReference type="PANTHER" id="PTHR43739:SF5">
    <property type="entry name" value="EXO-ALPHA-SIALIDASE"/>
    <property type="match status" value="1"/>
</dbReference>
<dbReference type="AlphaFoldDB" id="B8R8R8"/>
<dbReference type="InterPro" id="IPR052025">
    <property type="entry name" value="Xyloglucanase_GH74"/>
</dbReference>
<dbReference type="Gene3D" id="2.130.10.10">
    <property type="entry name" value="YVTN repeat-like/Quinoprotein amine dehydrogenase"/>
    <property type="match status" value="2"/>
</dbReference>
<dbReference type="SUPFAM" id="SSF110296">
    <property type="entry name" value="Oligoxyloglucan reducing end-specific cellobiohydrolase"/>
    <property type="match status" value="1"/>
</dbReference>
<dbReference type="PANTHER" id="PTHR43739">
    <property type="entry name" value="XYLOGLUCANASE (EUROFUNG)"/>
    <property type="match status" value="1"/>
</dbReference>
<dbReference type="GO" id="GO:0010411">
    <property type="term" value="P:xyloglucan metabolic process"/>
    <property type="evidence" value="ECO:0007669"/>
    <property type="project" value="TreeGrafter"/>
</dbReference>
<dbReference type="CDD" id="cd15482">
    <property type="entry name" value="Sialidase_non-viral"/>
    <property type="match status" value="1"/>
</dbReference>
<name>B8R8R8_9BACT</name>
<proteinExistence type="predicted"/>
<evidence type="ECO:0000313" key="1">
    <source>
        <dbReference type="EMBL" id="ACF98074.1"/>
    </source>
</evidence>
<sequence>MTNTIYVGVTNRTGGSVSGLYRRTEDSDTWEFCDAITGTHVHAIAVHPEDPPVVYAATSKGLLRSEDRGTTWTCVVESEGREQLWSVLFHPNDPRTILTGGAPLGLHRSDDGGRTWKHMPRPKVAERMVGAFPSRIMRMGVAPQHPDVIWAGMEVNGAMRSDDGGESWTDLSGDLVALSREPHLESAILTKDKAEGMLDVHAICVSSAAPETPFLALRMGLFRGEDRGMHWTDLNIGQHAAHLRYGRDIVVAPWDPHTLFACVADSSRGQAGRLYRSEDTGATWTQIDRGVSVNSTMMGVAPNPANPARIHCVTRQGQTFSTDDGGASWRALPLPEGSGAAVAITCG</sequence>
<organism evidence="1">
    <name type="scientific">uncultured bacterium 888</name>
    <dbReference type="NCBI Taxonomy" id="548896"/>
    <lineage>
        <taxon>Bacteria</taxon>
        <taxon>environmental samples</taxon>
    </lineage>
</organism>
<reference evidence="1" key="1">
    <citation type="journal article" date="2009" name="Appl. Environ. Microbiol.">
        <title>Characterization of denitrification gene clusters of soil bacteria via a metagenomic approach.</title>
        <authorList>
            <person name="Demaneche S."/>
            <person name="Philippot L."/>
            <person name="David M.M."/>
            <person name="Navarro E."/>
            <person name="Vogel T.M."/>
            <person name="Simonet P."/>
        </authorList>
    </citation>
    <scope>NUCLEOTIDE SEQUENCE</scope>
</reference>